<accession>A0AAT9H7C3</accession>
<sequence length="367" mass="40977">MKEQLIADLAPYLENYDRIKEPLTQVFRQNNTLSTTEKEIFEEASRAWEAYLVSTDGQELKFLISESDLPGIQQKLKSIFDSKVFEILKILLEKTGLDAGSFSIGLNIEAEFFLGFTVTIGLALGVGINKGVSSCEFLSVGLTEGIDEGVLVGVQFGLWSNAPADLGGFSLATEVDLGLGVEIATKVVYEAKGSSKILGVTAEIGVGEEDGVNEQEIYTFVFGTQDLGGFFRKTYQTERSNLLIIESIKCIHPKNDGTGDENEIFFTFRADNITNPYYYPTYDYMSMKEGYTWNCGRSIWFDETIEIFLYDDDGNGVRDSDIITEDPIRINVLDFKSTPSKVYKIDYKDGLDNIEYEITATLIANHK</sequence>
<evidence type="ECO:0000313" key="1">
    <source>
        <dbReference type="EMBL" id="BFM45309.1"/>
    </source>
</evidence>
<organism evidence="1">
    <name type="scientific">Flavobacterium sp. CFS9</name>
    <dbReference type="NCBI Taxonomy" id="3143118"/>
    <lineage>
        <taxon>Bacteria</taxon>
        <taxon>Pseudomonadati</taxon>
        <taxon>Bacteroidota</taxon>
        <taxon>Flavobacteriia</taxon>
        <taxon>Flavobacteriales</taxon>
        <taxon>Flavobacteriaceae</taxon>
        <taxon>Flavobacterium</taxon>
    </lineage>
</organism>
<protein>
    <submittedName>
        <fullName evidence="1">Uncharacterized protein</fullName>
    </submittedName>
</protein>
<dbReference type="EMBL" id="AP031573">
    <property type="protein sequence ID" value="BFM45309.1"/>
    <property type="molecule type" value="Genomic_DNA"/>
</dbReference>
<proteinExistence type="predicted"/>
<reference evidence="1" key="1">
    <citation type="submission" date="2024-05" db="EMBL/GenBank/DDBJ databases">
        <title>Whole-Genome Sequence of CFS9, a Potential Fish Probiotic Isolated from the Body Surface of Silurus asotus.</title>
        <authorList>
            <person name="Kojima M."/>
            <person name="Tobioka K."/>
            <person name="Yokota K."/>
            <person name="Nakatani H."/>
            <person name="Hori K."/>
            <person name="Tamaru Y."/>
            <person name="Okazaki F."/>
        </authorList>
    </citation>
    <scope>NUCLEOTIDE SEQUENCE</scope>
    <source>
        <strain evidence="1">CFS9</strain>
    </source>
</reference>
<name>A0AAT9H7C3_9FLAO</name>
<dbReference type="RefSeq" id="WP_369616308.1">
    <property type="nucleotide sequence ID" value="NZ_AP031573.1"/>
</dbReference>
<gene>
    <name evidence="1" type="ORF">CFS9_39500</name>
</gene>
<dbReference type="AlphaFoldDB" id="A0AAT9H7C3"/>